<dbReference type="EMBL" id="JBEPSH010000001">
    <property type="protein sequence ID" value="MET4575154.1"/>
    <property type="molecule type" value="Genomic_DNA"/>
</dbReference>
<organism evidence="7 8">
    <name type="scientific">Ottowia thiooxydans</name>
    <dbReference type="NCBI Taxonomy" id="219182"/>
    <lineage>
        <taxon>Bacteria</taxon>
        <taxon>Pseudomonadati</taxon>
        <taxon>Pseudomonadota</taxon>
        <taxon>Betaproteobacteria</taxon>
        <taxon>Burkholderiales</taxon>
        <taxon>Comamonadaceae</taxon>
        <taxon>Ottowia</taxon>
    </lineage>
</organism>
<reference evidence="7 8" key="1">
    <citation type="submission" date="2024-06" db="EMBL/GenBank/DDBJ databases">
        <title>Sorghum-associated microbial communities from plants grown in Nebraska, USA.</title>
        <authorList>
            <person name="Schachtman D."/>
        </authorList>
    </citation>
    <scope>NUCLEOTIDE SEQUENCE [LARGE SCALE GENOMIC DNA]</scope>
    <source>
        <strain evidence="7 8">2709</strain>
    </source>
</reference>
<dbReference type="Pfam" id="PF08479">
    <property type="entry name" value="POTRA_2"/>
    <property type="match status" value="1"/>
</dbReference>
<keyword evidence="1" id="KW-1134">Transmembrane beta strand</keyword>
<evidence type="ECO:0000313" key="8">
    <source>
        <dbReference type="Proteomes" id="UP001549320"/>
    </source>
</evidence>
<dbReference type="Proteomes" id="UP001549320">
    <property type="component" value="Unassembled WGS sequence"/>
</dbReference>
<evidence type="ECO:0000256" key="2">
    <source>
        <dbReference type="ARBA" id="ARBA00022692"/>
    </source>
</evidence>
<gene>
    <name evidence="7" type="ORF">ABIE13_000251</name>
</gene>
<dbReference type="InterPro" id="IPR013686">
    <property type="entry name" value="Polypept-transport_assoc_ShlB"/>
</dbReference>
<evidence type="ECO:0000313" key="7">
    <source>
        <dbReference type="EMBL" id="MET4575154.1"/>
    </source>
</evidence>
<dbReference type="Pfam" id="PF03865">
    <property type="entry name" value="ShlB"/>
    <property type="match status" value="1"/>
</dbReference>
<dbReference type="Gene3D" id="2.40.160.50">
    <property type="entry name" value="membrane protein fhac: a member of the omp85/tpsb transporter family"/>
    <property type="match status" value="1"/>
</dbReference>
<comment type="caution">
    <text evidence="7">The sequence shown here is derived from an EMBL/GenBank/DDBJ whole genome shotgun (WGS) entry which is preliminary data.</text>
</comment>
<dbReference type="InterPro" id="IPR027282">
    <property type="entry name" value="TPS"/>
</dbReference>
<dbReference type="PIRSF" id="PIRSF029745">
    <property type="entry name" value="FhaC"/>
    <property type="match status" value="1"/>
</dbReference>
<keyword evidence="3" id="KW-0998">Cell outer membrane</keyword>
<evidence type="ECO:0000256" key="1">
    <source>
        <dbReference type="ARBA" id="ARBA00022452"/>
    </source>
</evidence>
<evidence type="ECO:0000259" key="5">
    <source>
        <dbReference type="Pfam" id="PF08479"/>
    </source>
</evidence>
<sequence>MAWFLTPAFAQEAPPLPPSRIIEEGLRRETQRLQEQAADPVRDALRPAESQAVSTEIPQETPCFNVQRIALLGAMAKEFDWLHARAEPWMNHCLGVKGVGQLTSALDAALLEAGFVTSKVTLPPQNLADGTLQINLHAGRIAAVESTPGLLWAGAFPMGPGELLNVRDLDQGVEQMNRLPSRTVQTQLAPGPEPDTSIVRIQSNPSGSRLRGGFTFDNSGSPSLGRPQLSANMALDDPTGLNDLISASINTNLKGLAADHRSQSLSANYSIPWGYNLFTLSAYSARFAQQIQLTTAAVVSSGRSQGLELRWDRTVWRNQSSKMGVFAGASIRRSNSFLGDVELLVQKRRNSFANLGVHYKHLFKRASLDGELSLRQGLGWFGAEPDYDPQVSQGLTLRPQIWNASVAVDAPDVFNRRASAQPGQAVRPIGLRSSIRLQYTKDTTLTIDQFSIGSRGTVRGFDGTASLLAENGFAWRNEWTMPMQIASLPALGYVVVDLGRVWGPSSGQLSGKRLAGAALGVRSQWRQFHFDASLAKPLSKPSGYRSARLSPYLSLSYVF</sequence>
<evidence type="ECO:0000259" key="4">
    <source>
        <dbReference type="Pfam" id="PF03865"/>
    </source>
</evidence>
<dbReference type="Pfam" id="PF17287">
    <property type="entry name" value="POTRA_3"/>
    <property type="match status" value="1"/>
</dbReference>
<dbReference type="InterPro" id="IPR035251">
    <property type="entry name" value="ShlB_POTRA"/>
</dbReference>
<dbReference type="PANTHER" id="PTHR34597:SF3">
    <property type="entry name" value="OUTER MEMBRANE TRANSPORTER CDIB"/>
    <property type="match status" value="1"/>
</dbReference>
<protein>
    <submittedName>
        <fullName evidence="7">Hemolysin activation/secretion protein</fullName>
    </submittedName>
</protein>
<keyword evidence="2" id="KW-0812">Transmembrane</keyword>
<feature type="domain" description="Haemolysin activator HlyB C-terminal" evidence="4">
    <location>
        <begin position="196"/>
        <end position="522"/>
    </location>
</feature>
<evidence type="ECO:0000259" key="6">
    <source>
        <dbReference type="Pfam" id="PF17287"/>
    </source>
</evidence>
<accession>A0ABV2Q2A4</accession>
<dbReference type="InterPro" id="IPR005565">
    <property type="entry name" value="Hemolysn_activator_HlyB_C"/>
</dbReference>
<dbReference type="PANTHER" id="PTHR34597">
    <property type="entry name" value="SLR1661 PROTEIN"/>
    <property type="match status" value="1"/>
</dbReference>
<dbReference type="InterPro" id="IPR051544">
    <property type="entry name" value="TPS_OM_transporter"/>
</dbReference>
<feature type="domain" description="ShlB POTRA" evidence="6">
    <location>
        <begin position="151"/>
        <end position="190"/>
    </location>
</feature>
<dbReference type="RefSeq" id="WP_354440435.1">
    <property type="nucleotide sequence ID" value="NZ_JBEPSH010000001.1"/>
</dbReference>
<name>A0ABV2Q2A4_9BURK</name>
<feature type="domain" description="Polypeptide-transport-associated ShlB-type" evidence="5">
    <location>
        <begin position="64"/>
        <end position="139"/>
    </location>
</feature>
<proteinExistence type="predicted"/>
<keyword evidence="8" id="KW-1185">Reference proteome</keyword>
<evidence type="ECO:0000256" key="3">
    <source>
        <dbReference type="ARBA" id="ARBA00023237"/>
    </source>
</evidence>
<dbReference type="Gene3D" id="3.10.20.310">
    <property type="entry name" value="membrane protein fhac"/>
    <property type="match status" value="1"/>
</dbReference>
<keyword evidence="1" id="KW-0472">Membrane</keyword>